<feature type="signal peptide" evidence="1">
    <location>
        <begin position="1"/>
        <end position="24"/>
    </location>
</feature>
<evidence type="ECO:0000313" key="2">
    <source>
        <dbReference type="EMBL" id="QDH23131.1"/>
    </source>
</evidence>
<gene>
    <name evidence="2" type="ORF">FFV09_21080</name>
</gene>
<dbReference type="Pfam" id="PF14275">
    <property type="entry name" value="DUF4362"/>
    <property type="match status" value="1"/>
</dbReference>
<dbReference type="AlphaFoldDB" id="A0A4Y6V3C5"/>
<dbReference type="RefSeq" id="WP_141449668.1">
    <property type="nucleotide sequence ID" value="NZ_CP041217.1"/>
</dbReference>
<protein>
    <submittedName>
        <fullName evidence="2">DUF4362 domain-containing protein</fullName>
    </submittedName>
</protein>
<evidence type="ECO:0000313" key="3">
    <source>
        <dbReference type="Proteomes" id="UP000316968"/>
    </source>
</evidence>
<sequence>MSIWIKSAAVVLLFALGACSAEQAAPSEPVSSPFARVPDIVPIKPGTSPEPAGERIIAYRYIPFGELREFVTLEQREDAAAFREAIKRAKPASSGQRRSEVPADYGIRLVVDGEEKTYLLWLGSSGGGPGIVEDLQDRDARYVLGSEDRQDLYDRIEATRYDSERAEKNGDIVQTYGRVIHMETWTDFVQNVDSGRSDSVQFTGYTIEGDPIFNNLSYDGSHIYYAHDNSHDSFGLPAKPSYTCEKIITQPLDVKRGGPGILYRLDGCTGASKDASKETSAQQFWFPVPDSTVTGNPAPVKAAGNPGLGQTVSDVYVRLEGDEARQMFRRPRS</sequence>
<dbReference type="OrthoDB" id="1912370at2"/>
<keyword evidence="1" id="KW-0732">Signal</keyword>
<organism evidence="2 3">
    <name type="scientific">Saccharibacillus brassicae</name>
    <dbReference type="NCBI Taxonomy" id="2583377"/>
    <lineage>
        <taxon>Bacteria</taxon>
        <taxon>Bacillati</taxon>
        <taxon>Bacillota</taxon>
        <taxon>Bacilli</taxon>
        <taxon>Bacillales</taxon>
        <taxon>Paenibacillaceae</taxon>
        <taxon>Saccharibacillus</taxon>
    </lineage>
</organism>
<feature type="chain" id="PRO_5021381107" evidence="1">
    <location>
        <begin position="25"/>
        <end position="333"/>
    </location>
</feature>
<dbReference type="Proteomes" id="UP000316968">
    <property type="component" value="Chromosome"/>
</dbReference>
<dbReference type="KEGG" id="saca:FFV09_21080"/>
<dbReference type="PROSITE" id="PS51257">
    <property type="entry name" value="PROKAR_LIPOPROTEIN"/>
    <property type="match status" value="1"/>
</dbReference>
<dbReference type="InterPro" id="IPR025372">
    <property type="entry name" value="DUF4362"/>
</dbReference>
<keyword evidence="3" id="KW-1185">Reference proteome</keyword>
<name>A0A4Y6V3C5_SACBS</name>
<evidence type="ECO:0000256" key="1">
    <source>
        <dbReference type="SAM" id="SignalP"/>
    </source>
</evidence>
<reference evidence="2 3" key="1">
    <citation type="submission" date="2019-06" db="EMBL/GenBank/DDBJ databases">
        <title>Saccharibacillus brassicae sp. nov., an endophytic bacterium isolated from Chinese cabbage seeds (Brassica pekinensis).</title>
        <authorList>
            <person name="Jiang L."/>
            <person name="Lee J."/>
            <person name="Kim S.W."/>
        </authorList>
    </citation>
    <scope>NUCLEOTIDE SEQUENCE [LARGE SCALE GENOMIC DNA]</scope>
    <source>
        <strain evidence="3">KCTC 43072 / ATSA2</strain>
    </source>
</reference>
<proteinExistence type="predicted"/>
<accession>A0A4Y6V3C5</accession>
<dbReference type="EMBL" id="CP041217">
    <property type="protein sequence ID" value="QDH23131.1"/>
    <property type="molecule type" value="Genomic_DNA"/>
</dbReference>